<sequence>MIEYYEATNELDISSNSKGMTSRGWAGCMAMVKHSEELRVLIAQGNPISKQSADGLGLAISTSNLHTLKLEHCGLKGALDGLCFKLRSNTTLKELWLAHNDLDCKDAEALGSLLKYNHYLELIDISNNNIRDLGLLYIVEALILQSSELERRSMLHRSAAIDDDDSLSSIEASQTTDLDTSESFSNNGKNSTDESSGTSESEVDKLTDAKKPLDDDFTTSLAIDKVTNDTMPDSLPTSQAIANSINDKSIVGTTPTTTTTTTTTTISVIASVDENDGDDDTEDTVKSSNHKNGAFAPSGQSMLDKLLSMNSESSSEDGASNISTDTIAACGSEDASITSDDIFDTSIPTGATATSTNDTHKNNKGSKAATDNVTGTAAHLESLLGLKTCQAKSADEIVLIDITSSETSPASTIFDNSTNSSSAEAAVVPSNKHSDILTTTSPLRNDESNGNNNTTNSTISSDNDGGEDDCRKFQDVNRSAAQDQDNQNQNNILRQQGNVPNVAGIFEVTAGEGDCTIAEASSAISEVVGGHMPIDQTASILQQQLPSSKAVDVNKNTKLTDDYDDTHSTDSAFESASEGDISRHLPEEYSRLSSSFDGAPIDDIVKGGAIETGTIATESTEYLADAGVTPTSTPTQPSPLNQGQLNASLSALGEDIDANCRTITPNTDFTANTYASVAKTAVQENAVTTTQTTTKTNVSQLAATTEETVENVLSELPSLPKVTIAADNLVEKDKETHGNRLIPTPPPPSTSPGGASHGMRRTESSVTFITPATRHRSQSSDSLCSDNSLDGSNSSDLNFSTSTQLNEKLTKNDTLTRQQRQSDPRNEPTVKTPSGLKALALWNNNLSKEAGYYIANLLTVTNSLELLNIGKNCLSNDFVSRIKDGLMRNTTLTTLGLQSAHLSANGIETLASILTFGGNSTLQRLDIRDNKLEVESLTKIAEVLKSNTTVTQIDIDDEPKRLSVSKDAYTYVCTLCVWVYWLCS</sequence>
<dbReference type="Proteomes" id="UP000606786">
    <property type="component" value="Unassembled WGS sequence"/>
</dbReference>
<evidence type="ECO:0000313" key="6">
    <source>
        <dbReference type="Proteomes" id="UP000606786"/>
    </source>
</evidence>
<dbReference type="PANTHER" id="PTHR24112">
    <property type="entry name" value="LEUCINE-RICH REPEAT, ISOFORM F-RELATED"/>
    <property type="match status" value="1"/>
</dbReference>
<feature type="compositionally biased region" description="Basic and acidic residues" evidence="4">
    <location>
        <begin position="202"/>
        <end position="211"/>
    </location>
</feature>
<reference evidence="5" key="1">
    <citation type="submission" date="2020-11" db="EMBL/GenBank/DDBJ databases">
        <authorList>
            <person name="Whitehead M."/>
        </authorList>
    </citation>
    <scope>NUCLEOTIDE SEQUENCE</scope>
    <source>
        <strain evidence="5">EGII</strain>
    </source>
</reference>
<evidence type="ECO:0000256" key="3">
    <source>
        <dbReference type="ARBA" id="ARBA00038315"/>
    </source>
</evidence>
<dbReference type="InterPro" id="IPR001611">
    <property type="entry name" value="Leu-rich_rpt"/>
</dbReference>
<evidence type="ECO:0000256" key="1">
    <source>
        <dbReference type="ARBA" id="ARBA00022614"/>
    </source>
</evidence>
<accession>A0A811UGX2</accession>
<feature type="region of interest" description="Disordered" evidence="4">
    <location>
        <begin position="561"/>
        <end position="581"/>
    </location>
</feature>
<feature type="region of interest" description="Disordered" evidence="4">
    <location>
        <begin position="271"/>
        <end position="299"/>
    </location>
</feature>
<feature type="compositionally biased region" description="Acidic residues" evidence="4">
    <location>
        <begin position="273"/>
        <end position="282"/>
    </location>
</feature>
<feature type="region of interest" description="Disordered" evidence="4">
    <location>
        <begin position="351"/>
        <end position="370"/>
    </location>
</feature>
<evidence type="ECO:0000313" key="5">
    <source>
        <dbReference type="EMBL" id="CAD6997107.1"/>
    </source>
</evidence>
<feature type="compositionally biased region" description="Polar residues" evidence="4">
    <location>
        <begin position="174"/>
        <end position="190"/>
    </location>
</feature>
<dbReference type="PANTHER" id="PTHR24112:SF9">
    <property type="entry name" value="PROTEIN PHOSPHATASE 1 REGULATORY SUBUNIT 37"/>
    <property type="match status" value="1"/>
</dbReference>
<feature type="region of interest" description="Disordered" evidence="4">
    <location>
        <begin position="424"/>
        <end position="471"/>
    </location>
</feature>
<dbReference type="Pfam" id="PF13516">
    <property type="entry name" value="LRR_6"/>
    <property type="match status" value="3"/>
</dbReference>
<dbReference type="SMART" id="SM00368">
    <property type="entry name" value="LRR_RI"/>
    <property type="match status" value="5"/>
</dbReference>
<name>A0A811UGX2_CERCA</name>
<dbReference type="InterPro" id="IPR032675">
    <property type="entry name" value="LRR_dom_sf"/>
</dbReference>
<feature type="compositionally biased region" description="Polar residues" evidence="4">
    <location>
        <begin position="801"/>
        <end position="819"/>
    </location>
</feature>
<dbReference type="OrthoDB" id="10034042at2759"/>
<gene>
    <name evidence="5" type="ORF">CCAP1982_LOCUS5757</name>
</gene>
<protein>
    <submittedName>
        <fullName evidence="5">(Mediterranean fruit fly) hypothetical protein</fullName>
    </submittedName>
</protein>
<dbReference type="InterPro" id="IPR051279">
    <property type="entry name" value="PP1-Reg/Actin-Interact_Protein"/>
</dbReference>
<proteinExistence type="inferred from homology"/>
<feature type="region of interest" description="Disordered" evidence="4">
    <location>
        <begin position="174"/>
        <end position="211"/>
    </location>
</feature>
<keyword evidence="1" id="KW-0433">Leucine-rich repeat</keyword>
<keyword evidence="6" id="KW-1185">Reference proteome</keyword>
<dbReference type="Gene3D" id="3.80.10.10">
    <property type="entry name" value="Ribonuclease Inhibitor"/>
    <property type="match status" value="2"/>
</dbReference>
<feature type="compositionally biased region" description="Low complexity" evidence="4">
    <location>
        <begin position="779"/>
        <end position="800"/>
    </location>
</feature>
<dbReference type="EMBL" id="CAJHJT010000012">
    <property type="protein sequence ID" value="CAD6997107.1"/>
    <property type="molecule type" value="Genomic_DNA"/>
</dbReference>
<feature type="region of interest" description="Disordered" evidence="4">
    <location>
        <begin position="736"/>
        <end position="832"/>
    </location>
</feature>
<evidence type="ECO:0000256" key="4">
    <source>
        <dbReference type="SAM" id="MobiDB-lite"/>
    </source>
</evidence>
<dbReference type="AlphaFoldDB" id="A0A811UGX2"/>
<dbReference type="SUPFAM" id="SSF52047">
    <property type="entry name" value="RNI-like"/>
    <property type="match status" value="2"/>
</dbReference>
<feature type="compositionally biased region" description="Low complexity" evidence="4">
    <location>
        <begin position="448"/>
        <end position="463"/>
    </location>
</feature>
<comment type="caution">
    <text evidence="5">The sequence shown here is derived from an EMBL/GenBank/DDBJ whole genome shotgun (WGS) entry which is preliminary data.</text>
</comment>
<organism evidence="5 6">
    <name type="scientific">Ceratitis capitata</name>
    <name type="common">Mediterranean fruit fly</name>
    <name type="synonym">Tephritis capitata</name>
    <dbReference type="NCBI Taxonomy" id="7213"/>
    <lineage>
        <taxon>Eukaryota</taxon>
        <taxon>Metazoa</taxon>
        <taxon>Ecdysozoa</taxon>
        <taxon>Arthropoda</taxon>
        <taxon>Hexapoda</taxon>
        <taxon>Insecta</taxon>
        <taxon>Pterygota</taxon>
        <taxon>Neoptera</taxon>
        <taxon>Endopterygota</taxon>
        <taxon>Diptera</taxon>
        <taxon>Brachycera</taxon>
        <taxon>Muscomorpha</taxon>
        <taxon>Tephritoidea</taxon>
        <taxon>Tephritidae</taxon>
        <taxon>Ceratitis</taxon>
        <taxon>Ceratitis</taxon>
    </lineage>
</organism>
<comment type="similarity">
    <text evidence="3">Belongs to the PPP1R37 family.</text>
</comment>
<evidence type="ECO:0000256" key="2">
    <source>
        <dbReference type="ARBA" id="ARBA00022737"/>
    </source>
</evidence>
<keyword evidence="2" id="KW-0677">Repeat</keyword>